<dbReference type="GO" id="GO:0000981">
    <property type="term" value="F:DNA-binding transcription factor activity, RNA polymerase II-specific"/>
    <property type="evidence" value="ECO:0007669"/>
    <property type="project" value="InterPro"/>
</dbReference>
<gene>
    <name evidence="5" type="ORF">EJ08DRAFT_555121</name>
</gene>
<dbReference type="AlphaFoldDB" id="A0A9P4TVI7"/>
<dbReference type="GO" id="GO:0008270">
    <property type="term" value="F:zinc ion binding"/>
    <property type="evidence" value="ECO:0007669"/>
    <property type="project" value="InterPro"/>
</dbReference>
<dbReference type="PANTHER" id="PTHR47431">
    <property type="entry name" value="ZN(II)2CYS6 TRANSCRIPTION FACTOR (EUROFUNG)-RELATED"/>
    <property type="match status" value="1"/>
</dbReference>
<feature type="non-terminal residue" evidence="5">
    <location>
        <position position="572"/>
    </location>
</feature>
<feature type="region of interest" description="Disordered" evidence="3">
    <location>
        <begin position="41"/>
        <end position="117"/>
    </location>
</feature>
<feature type="compositionally biased region" description="Low complexity" evidence="3">
    <location>
        <begin position="59"/>
        <end position="75"/>
    </location>
</feature>
<proteinExistence type="predicted"/>
<dbReference type="Gene3D" id="4.10.240.10">
    <property type="entry name" value="Zn(2)-C6 fungal-type DNA-binding domain"/>
    <property type="match status" value="1"/>
</dbReference>
<feature type="domain" description="Zn(2)-C6 fungal-type" evidence="4">
    <location>
        <begin position="9"/>
        <end position="39"/>
    </location>
</feature>
<dbReference type="Proteomes" id="UP000800235">
    <property type="component" value="Unassembled WGS sequence"/>
</dbReference>
<dbReference type="InterPro" id="IPR001138">
    <property type="entry name" value="Zn2Cys6_DnaBD"/>
</dbReference>
<dbReference type="InterPro" id="IPR007219">
    <property type="entry name" value="XnlR_reg_dom"/>
</dbReference>
<dbReference type="EMBL" id="MU007075">
    <property type="protein sequence ID" value="KAF2424404.1"/>
    <property type="molecule type" value="Genomic_DNA"/>
</dbReference>
<feature type="compositionally biased region" description="Low complexity" evidence="3">
    <location>
        <begin position="95"/>
        <end position="108"/>
    </location>
</feature>
<dbReference type="PANTHER" id="PTHR47431:SF4">
    <property type="entry name" value="ZN(II)2CYS6 TRANSCRIPTION FACTOR (EUROFUNG)"/>
    <property type="match status" value="1"/>
</dbReference>
<dbReference type="InterPro" id="IPR036864">
    <property type="entry name" value="Zn2-C6_fun-type_DNA-bd_sf"/>
</dbReference>
<evidence type="ECO:0000256" key="2">
    <source>
        <dbReference type="ARBA" id="ARBA00023242"/>
    </source>
</evidence>
<feature type="non-terminal residue" evidence="5">
    <location>
        <position position="1"/>
    </location>
</feature>
<reference evidence="5" key="1">
    <citation type="journal article" date="2020" name="Stud. Mycol.">
        <title>101 Dothideomycetes genomes: a test case for predicting lifestyles and emergence of pathogens.</title>
        <authorList>
            <person name="Haridas S."/>
            <person name="Albert R."/>
            <person name="Binder M."/>
            <person name="Bloem J."/>
            <person name="Labutti K."/>
            <person name="Salamov A."/>
            <person name="Andreopoulos B."/>
            <person name="Baker S."/>
            <person name="Barry K."/>
            <person name="Bills G."/>
            <person name="Bluhm B."/>
            <person name="Cannon C."/>
            <person name="Castanera R."/>
            <person name="Culley D."/>
            <person name="Daum C."/>
            <person name="Ezra D."/>
            <person name="Gonzalez J."/>
            <person name="Henrissat B."/>
            <person name="Kuo A."/>
            <person name="Liang C."/>
            <person name="Lipzen A."/>
            <person name="Lutzoni F."/>
            <person name="Magnuson J."/>
            <person name="Mondo S."/>
            <person name="Nolan M."/>
            <person name="Ohm R."/>
            <person name="Pangilinan J."/>
            <person name="Park H.-J."/>
            <person name="Ramirez L."/>
            <person name="Alfaro M."/>
            <person name="Sun H."/>
            <person name="Tritt A."/>
            <person name="Yoshinaga Y."/>
            <person name="Zwiers L.-H."/>
            <person name="Turgeon B."/>
            <person name="Goodwin S."/>
            <person name="Spatafora J."/>
            <person name="Crous P."/>
            <person name="Grigoriev I."/>
        </authorList>
    </citation>
    <scope>NUCLEOTIDE SEQUENCE</scope>
    <source>
        <strain evidence="5">CBS 130266</strain>
    </source>
</reference>
<dbReference type="Pfam" id="PF04082">
    <property type="entry name" value="Fungal_trans"/>
    <property type="match status" value="1"/>
</dbReference>
<evidence type="ECO:0000256" key="1">
    <source>
        <dbReference type="ARBA" id="ARBA00022723"/>
    </source>
</evidence>
<organism evidence="5 6">
    <name type="scientific">Tothia fuscella</name>
    <dbReference type="NCBI Taxonomy" id="1048955"/>
    <lineage>
        <taxon>Eukaryota</taxon>
        <taxon>Fungi</taxon>
        <taxon>Dikarya</taxon>
        <taxon>Ascomycota</taxon>
        <taxon>Pezizomycotina</taxon>
        <taxon>Dothideomycetes</taxon>
        <taxon>Pleosporomycetidae</taxon>
        <taxon>Venturiales</taxon>
        <taxon>Cylindrosympodiaceae</taxon>
        <taxon>Tothia</taxon>
    </lineage>
</organism>
<protein>
    <recommendedName>
        <fullName evidence="4">Zn(2)-C6 fungal-type domain-containing protein</fullName>
    </recommendedName>
</protein>
<accession>A0A9P4TVI7</accession>
<sequence>RTAIRASLACVQCRSRHLKCDAISPVCSRCKQEGGQCTYMKSRRGARVRRSEPQPERVQTTSPPATAMPTAQAPQLSQLPPKQRDSAFSLPALVSDGSTNSSSSSSLGGDDHIHSSSLSSSQEPILDLYYTYFHTAHPIVLPLHFLRQKISEDVPGIKVLLSVMRFIGSLYAPKVCSEPLEEQLKISIAEVQPYTNGFEVQALVLYSIAVYWRNDLPRASELLDNATNKALSLGMNTQQFAFHQSGGDPVLAESWRRTWWQLYVTDLHIMGSNHATTFRTSQRDILANVDLPCEEAEYISGNIPPPKPTADYDNREFADEDIIFSSFGYLIGLCRSFDLILIGIPRNSEEIVKQMCTRLDASAAAWLSLLSKSKRKLFRVDGTVDELLFKANMLIQIYTIDAHRYLSTLTYCAIESVSSCAPPPPPERLAPVYYRDAHVHTAKIMRAIERLTEMLTLPGRIAVHTPFTICMIATATIAHLSACQNVLSSEDTKVARERIRVAMGALEVFAEVWPRGKKVVKEVKAVARELLSLAPLPTPATSSISNAQCLSAPYAPQIQSNSPALNPEPFPA</sequence>
<dbReference type="Pfam" id="PF00172">
    <property type="entry name" value="Zn_clus"/>
    <property type="match status" value="1"/>
</dbReference>
<evidence type="ECO:0000259" key="4">
    <source>
        <dbReference type="PROSITE" id="PS50048"/>
    </source>
</evidence>
<evidence type="ECO:0000313" key="6">
    <source>
        <dbReference type="Proteomes" id="UP000800235"/>
    </source>
</evidence>
<evidence type="ECO:0000313" key="5">
    <source>
        <dbReference type="EMBL" id="KAF2424404.1"/>
    </source>
</evidence>
<dbReference type="CDD" id="cd12148">
    <property type="entry name" value="fungal_TF_MHR"/>
    <property type="match status" value="1"/>
</dbReference>
<evidence type="ECO:0000256" key="3">
    <source>
        <dbReference type="SAM" id="MobiDB-lite"/>
    </source>
</evidence>
<dbReference type="SMART" id="SM00066">
    <property type="entry name" value="GAL4"/>
    <property type="match status" value="1"/>
</dbReference>
<dbReference type="OrthoDB" id="10067394at2759"/>
<keyword evidence="1" id="KW-0479">Metal-binding</keyword>
<dbReference type="GO" id="GO:0006351">
    <property type="term" value="P:DNA-templated transcription"/>
    <property type="evidence" value="ECO:0007669"/>
    <property type="project" value="InterPro"/>
</dbReference>
<keyword evidence="6" id="KW-1185">Reference proteome</keyword>
<keyword evidence="2" id="KW-0539">Nucleus</keyword>
<dbReference type="CDD" id="cd00067">
    <property type="entry name" value="GAL4"/>
    <property type="match status" value="1"/>
</dbReference>
<dbReference type="PROSITE" id="PS00463">
    <property type="entry name" value="ZN2_CY6_FUNGAL_1"/>
    <property type="match status" value="1"/>
</dbReference>
<comment type="caution">
    <text evidence="5">The sequence shown here is derived from an EMBL/GenBank/DDBJ whole genome shotgun (WGS) entry which is preliminary data.</text>
</comment>
<name>A0A9P4TVI7_9PEZI</name>
<dbReference type="GO" id="GO:0003677">
    <property type="term" value="F:DNA binding"/>
    <property type="evidence" value="ECO:0007669"/>
    <property type="project" value="InterPro"/>
</dbReference>
<dbReference type="PROSITE" id="PS50048">
    <property type="entry name" value="ZN2_CY6_FUNGAL_2"/>
    <property type="match status" value="1"/>
</dbReference>
<dbReference type="SUPFAM" id="SSF57701">
    <property type="entry name" value="Zn2/Cys6 DNA-binding domain"/>
    <property type="match status" value="1"/>
</dbReference>